<evidence type="ECO:0000256" key="9">
    <source>
        <dbReference type="ARBA" id="ARBA00022840"/>
    </source>
</evidence>
<evidence type="ECO:0000259" key="17">
    <source>
        <dbReference type="PROSITE" id="PS50109"/>
    </source>
</evidence>
<dbReference type="Gene3D" id="1.10.287.130">
    <property type="match status" value="1"/>
</dbReference>
<evidence type="ECO:0000256" key="1">
    <source>
        <dbReference type="ARBA" id="ARBA00000085"/>
    </source>
</evidence>
<evidence type="ECO:0000256" key="5">
    <source>
        <dbReference type="ARBA" id="ARBA00022553"/>
    </source>
</evidence>
<dbReference type="InterPro" id="IPR004358">
    <property type="entry name" value="Sig_transdc_His_kin-like_C"/>
</dbReference>
<dbReference type="GO" id="GO:0016020">
    <property type="term" value="C:membrane"/>
    <property type="evidence" value="ECO:0007669"/>
    <property type="project" value="UniProtKB-SubCell"/>
</dbReference>
<accession>K9VMH2</accession>
<dbReference type="EC" id="2.7.13.3" evidence="4"/>
<keyword evidence="5 14" id="KW-0597">Phosphoprotein</keyword>
<keyword evidence="6" id="KW-0808">Transferase</keyword>
<keyword evidence="9" id="KW-0067">ATP-binding</keyword>
<dbReference type="InterPro" id="IPR011006">
    <property type="entry name" value="CheY-like_superfamily"/>
</dbReference>
<dbReference type="NCBIfam" id="TIGR00229">
    <property type="entry name" value="sensory_box"/>
    <property type="match status" value="3"/>
</dbReference>
<feature type="domain" description="PAS" evidence="19">
    <location>
        <begin position="268"/>
        <end position="325"/>
    </location>
</feature>
<keyword evidence="22" id="KW-1185">Reference proteome</keyword>
<dbReference type="PANTHER" id="PTHR43047">
    <property type="entry name" value="TWO-COMPONENT HISTIDINE PROTEIN KINASE"/>
    <property type="match status" value="1"/>
</dbReference>
<comment type="catalytic activity">
    <reaction evidence="1">
        <text>ATP + protein L-histidine = ADP + protein N-phospho-L-histidine.</text>
        <dbReference type="EC" id="2.7.13.3"/>
    </reaction>
</comment>
<feature type="domain" description="PAC" evidence="20">
    <location>
        <begin position="343"/>
        <end position="396"/>
    </location>
</feature>
<feature type="transmembrane region" description="Helical" evidence="16">
    <location>
        <begin position="18"/>
        <end position="39"/>
    </location>
</feature>
<dbReference type="Pfam" id="PF25487">
    <property type="entry name" value="ETR1_N"/>
    <property type="match status" value="1"/>
</dbReference>
<dbReference type="PRINTS" id="PR00344">
    <property type="entry name" value="BCTRLSENSOR"/>
</dbReference>
<dbReference type="PROSITE" id="PS50110">
    <property type="entry name" value="RESPONSE_REGULATORY"/>
    <property type="match status" value="1"/>
</dbReference>
<evidence type="ECO:0000256" key="14">
    <source>
        <dbReference type="PROSITE-ProRule" id="PRU00169"/>
    </source>
</evidence>
<keyword evidence="11 16" id="KW-0472">Membrane</keyword>
<evidence type="ECO:0000256" key="3">
    <source>
        <dbReference type="ARBA" id="ARBA00006402"/>
    </source>
</evidence>
<dbReference type="InterPro" id="IPR013655">
    <property type="entry name" value="PAS_fold_3"/>
</dbReference>
<evidence type="ECO:0000313" key="22">
    <source>
        <dbReference type="Proteomes" id="UP000010478"/>
    </source>
</evidence>
<feature type="domain" description="Response regulatory" evidence="18">
    <location>
        <begin position="790"/>
        <end position="906"/>
    </location>
</feature>
<dbReference type="InterPro" id="IPR005467">
    <property type="entry name" value="His_kinase_dom"/>
</dbReference>
<evidence type="ECO:0000256" key="7">
    <source>
        <dbReference type="ARBA" id="ARBA00022741"/>
    </source>
</evidence>
<dbReference type="eggNOG" id="COG2202">
    <property type="taxonomic scope" value="Bacteria"/>
</dbReference>
<dbReference type="InterPro" id="IPR036890">
    <property type="entry name" value="HATPase_C_sf"/>
</dbReference>
<keyword evidence="16" id="KW-0812">Transmembrane</keyword>
<feature type="domain" description="PAS" evidence="19">
    <location>
        <begin position="145"/>
        <end position="215"/>
    </location>
</feature>
<dbReference type="Pfam" id="PF08447">
    <property type="entry name" value="PAS_3"/>
    <property type="match status" value="2"/>
</dbReference>
<dbReference type="Pfam" id="PF00072">
    <property type="entry name" value="Response_reg"/>
    <property type="match status" value="1"/>
</dbReference>
<dbReference type="PROSITE" id="PS50112">
    <property type="entry name" value="PAS"/>
    <property type="match status" value="3"/>
</dbReference>
<evidence type="ECO:0000256" key="12">
    <source>
        <dbReference type="ARBA" id="ARBA00023306"/>
    </source>
</evidence>
<dbReference type="Gene3D" id="3.30.450.20">
    <property type="entry name" value="PAS domain"/>
    <property type="match status" value="3"/>
</dbReference>
<dbReference type="KEGG" id="oni:Osc7112_4364"/>
<feature type="modified residue" description="4-aspartylphosphate" evidence="14">
    <location>
        <position position="839"/>
    </location>
</feature>
<dbReference type="PROSITE" id="PS50113">
    <property type="entry name" value="PAC"/>
    <property type="match status" value="3"/>
</dbReference>
<dbReference type="Pfam" id="PF13426">
    <property type="entry name" value="PAS_9"/>
    <property type="match status" value="1"/>
</dbReference>
<name>K9VMH2_9CYAN</name>
<dbReference type="SMART" id="SM00388">
    <property type="entry name" value="HisKA"/>
    <property type="match status" value="1"/>
</dbReference>
<dbReference type="GO" id="GO:0000155">
    <property type="term" value="F:phosphorelay sensor kinase activity"/>
    <property type="evidence" value="ECO:0007669"/>
    <property type="project" value="InterPro"/>
</dbReference>
<sequence length="997" mass="112907">MPHGHCYLWQRNLVGLHILSDGLIALAYYSIPIILIYFVRQRQDTPFQKVFFLFGAFIIACGTTHIMEIWTLWFPIYWVSGGIKAITALISIYTASELVFLIPSALAFPNPGQLIAANQTLEKEINERKRAENELKQIEVALRNSEEQFRNAFENASIGMAIVSLDGHWVQVNPALCQIIGYSSEELLGLTFQDITHPDDLDADLSHRDQLLAGTISSYQLEKRYFHKQGHIIWILLDGSIVQNEQGNPLHFIAQIQEITARKEAQKTLELQSVIMNNMGGGVCLIKASDLTIVYTNPKFDAMFGYAEGELAGQSVAVINYVDTEVTPDETVEDVVVKLDRDGEAQYEVYNKKKDGRLFWCRVHTSRFEHPEYGTVYVAVQEDVTELKQAEQALQATTNRLNFLLNYSPVVIFGCKPYGDYSATFMSENIKDVLGYESIDFLEDSEFWVHHLHPDDLERVINGLDNLFVNDFYFHEYRLRRSDGVYSWILVQLRLIRDPAGRPVEMLGYLIDISDRKQAELELQQAKEAAETANRAKSMFLSNMSHELRTPLNAILGFTQLMSYDPVLTPELQKDLAIVNRSGTHLLELINDILDLSKIESGKMTLSLSDFDIKFLLISLEEMLRMKAQLKGLKLIFDPEPNLPQFVHSDEKKLYQVLVNLLGNAIKFTHQGSVTLRVRSEQSDQTSCRLYFEVEDTGVGIAPAEVESLFKAFVQAEAGNKLNQGTGLGLAISQRYVQLMGSQIRVQSTLNQGSIFYFELEVKLPQAVCVASELLKQRVIGIAPGQPTYRILVVEDVEENRRLLVKLLTSVGFEVRQATQGVEALSLWESWSPHLIWMDLRMPIVDGYTATKRIREHPEGQETVIIALTASAFEADREKVLMAGFDDFMSKPFQESLVFDALAQHLGVEYIYTVVGKDSQKLFVDSLSAEDLAVMSSQWLEQMYQAAYYVDPEAMNELIKQIPASQSTLSSSLIDAVNNFNYDQIMELIQPLLPNPD</sequence>
<dbReference type="Gene3D" id="3.30.565.10">
    <property type="entry name" value="Histidine kinase-like ATPase, C-terminal domain"/>
    <property type="match status" value="1"/>
</dbReference>
<dbReference type="SMART" id="SM00086">
    <property type="entry name" value="PAC"/>
    <property type="match status" value="3"/>
</dbReference>
<dbReference type="InterPro" id="IPR001610">
    <property type="entry name" value="PAC"/>
</dbReference>
<evidence type="ECO:0000256" key="10">
    <source>
        <dbReference type="ARBA" id="ARBA00023012"/>
    </source>
</evidence>
<dbReference type="eggNOG" id="COG0784">
    <property type="taxonomic scope" value="Bacteria"/>
</dbReference>
<dbReference type="AlphaFoldDB" id="K9VMH2"/>
<feature type="coiled-coil region" evidence="15">
    <location>
        <begin position="380"/>
        <end position="407"/>
    </location>
</feature>
<proteinExistence type="inferred from homology"/>
<dbReference type="SMART" id="SM00091">
    <property type="entry name" value="PAS"/>
    <property type="match status" value="3"/>
</dbReference>
<dbReference type="CDD" id="cd16922">
    <property type="entry name" value="HATPase_EvgS-ArcB-TorS-like"/>
    <property type="match status" value="1"/>
</dbReference>
<dbReference type="SUPFAM" id="SSF55785">
    <property type="entry name" value="PYP-like sensor domain (PAS domain)"/>
    <property type="match status" value="3"/>
</dbReference>
<keyword evidence="7" id="KW-0547">Nucleotide-binding</keyword>
<comment type="subcellular location">
    <subcellularLocation>
        <location evidence="2">Membrane</location>
    </subcellularLocation>
</comment>
<dbReference type="SMART" id="SM00387">
    <property type="entry name" value="HATPase_c"/>
    <property type="match status" value="1"/>
</dbReference>
<evidence type="ECO:0000259" key="20">
    <source>
        <dbReference type="PROSITE" id="PS50113"/>
    </source>
</evidence>
<dbReference type="InterPro" id="IPR003594">
    <property type="entry name" value="HATPase_dom"/>
</dbReference>
<feature type="domain" description="PAS" evidence="19">
    <location>
        <begin position="397"/>
        <end position="471"/>
    </location>
</feature>
<reference evidence="21 22" key="1">
    <citation type="submission" date="2012-05" db="EMBL/GenBank/DDBJ databases">
        <title>Finished chromosome of genome of Oscillatoria sp. PCC 7112.</title>
        <authorList>
            <consortium name="US DOE Joint Genome Institute"/>
            <person name="Gugger M."/>
            <person name="Coursin T."/>
            <person name="Rippka R."/>
            <person name="Tandeau De Marsac N."/>
            <person name="Huntemann M."/>
            <person name="Wei C.-L."/>
            <person name="Han J."/>
            <person name="Detter J.C."/>
            <person name="Han C."/>
            <person name="Tapia R."/>
            <person name="Davenport K."/>
            <person name="Daligault H."/>
            <person name="Erkkila T."/>
            <person name="Gu W."/>
            <person name="Munk A.C.C."/>
            <person name="Teshima H."/>
            <person name="Xu Y."/>
            <person name="Chain P."/>
            <person name="Chen A."/>
            <person name="Krypides N."/>
            <person name="Mavromatis K."/>
            <person name="Markowitz V."/>
            <person name="Szeto E."/>
            <person name="Ivanova N."/>
            <person name="Mikhailova N."/>
            <person name="Ovchinnikova G."/>
            <person name="Pagani I."/>
            <person name="Pati A."/>
            <person name="Goodwin L."/>
            <person name="Peters L."/>
            <person name="Pitluck S."/>
            <person name="Woyke T."/>
            <person name="Kerfeld C."/>
        </authorList>
    </citation>
    <scope>NUCLEOTIDE SEQUENCE [LARGE SCALE GENOMIC DNA]</scope>
    <source>
        <strain evidence="21 22">PCC 7112</strain>
    </source>
</reference>
<keyword evidence="10" id="KW-0902">Two-component regulatory system</keyword>
<dbReference type="InterPro" id="IPR000014">
    <property type="entry name" value="PAS"/>
</dbReference>
<feature type="domain" description="PAC" evidence="20">
    <location>
        <begin position="473"/>
        <end position="525"/>
    </location>
</feature>
<protein>
    <recommendedName>
        <fullName evidence="13">Circadian input-output histidine kinase CikA</fullName>
        <ecNumber evidence="4">2.7.13.3</ecNumber>
    </recommendedName>
</protein>
<evidence type="ECO:0000256" key="11">
    <source>
        <dbReference type="ARBA" id="ARBA00023136"/>
    </source>
</evidence>
<dbReference type="InterPro" id="IPR000700">
    <property type="entry name" value="PAS-assoc_C"/>
</dbReference>
<feature type="domain" description="PAC" evidence="20">
    <location>
        <begin position="219"/>
        <end position="271"/>
    </location>
</feature>
<keyword evidence="16" id="KW-1133">Transmembrane helix</keyword>
<keyword evidence="15" id="KW-0175">Coiled coil</keyword>
<dbReference type="SUPFAM" id="SSF52172">
    <property type="entry name" value="CheY-like"/>
    <property type="match status" value="1"/>
</dbReference>
<feature type="transmembrane region" description="Helical" evidence="16">
    <location>
        <begin position="51"/>
        <end position="73"/>
    </location>
</feature>
<dbReference type="PROSITE" id="PS50109">
    <property type="entry name" value="HIS_KIN"/>
    <property type="match status" value="1"/>
</dbReference>
<keyword evidence="8 21" id="KW-0418">Kinase</keyword>
<dbReference type="FunFam" id="3.30.565.10:FF:000010">
    <property type="entry name" value="Sensor histidine kinase RcsC"/>
    <property type="match status" value="1"/>
</dbReference>
<evidence type="ECO:0000256" key="13">
    <source>
        <dbReference type="ARBA" id="ARBA00074306"/>
    </source>
</evidence>
<dbReference type="STRING" id="179408.Osc7112_4364"/>
<feature type="coiled-coil region" evidence="15">
    <location>
        <begin position="114"/>
        <end position="155"/>
    </location>
</feature>
<dbReference type="Proteomes" id="UP000010478">
    <property type="component" value="Chromosome"/>
</dbReference>
<dbReference type="Pfam" id="PF02518">
    <property type="entry name" value="HATPase_c"/>
    <property type="match status" value="1"/>
</dbReference>
<organism evidence="21 22">
    <name type="scientific">Phormidium nigroviride PCC 7112</name>
    <dbReference type="NCBI Taxonomy" id="179408"/>
    <lineage>
        <taxon>Bacteria</taxon>
        <taxon>Bacillati</taxon>
        <taxon>Cyanobacteriota</taxon>
        <taxon>Cyanophyceae</taxon>
        <taxon>Oscillatoriophycideae</taxon>
        <taxon>Oscillatoriales</taxon>
        <taxon>Oscillatoriaceae</taxon>
        <taxon>Phormidium</taxon>
    </lineage>
</organism>
<dbReference type="CDD" id="cd00082">
    <property type="entry name" value="HisKA"/>
    <property type="match status" value="1"/>
</dbReference>
<dbReference type="InterPro" id="IPR003661">
    <property type="entry name" value="HisK_dim/P_dom"/>
</dbReference>
<dbReference type="PANTHER" id="PTHR43047:SF64">
    <property type="entry name" value="HISTIDINE KINASE CONTAINING CHEY-HOMOLOGOUS RECEIVER DOMAIN AND PAS DOMAIN-RELATED"/>
    <property type="match status" value="1"/>
</dbReference>
<dbReference type="FunFam" id="1.10.287.130:FF:000038">
    <property type="entry name" value="Sensory transduction histidine kinase"/>
    <property type="match status" value="1"/>
</dbReference>
<dbReference type="GO" id="GO:0005524">
    <property type="term" value="F:ATP binding"/>
    <property type="evidence" value="ECO:0007669"/>
    <property type="project" value="UniProtKB-KW"/>
</dbReference>
<dbReference type="SMART" id="SM00448">
    <property type="entry name" value="REC"/>
    <property type="match status" value="1"/>
</dbReference>
<evidence type="ECO:0000256" key="4">
    <source>
        <dbReference type="ARBA" id="ARBA00012438"/>
    </source>
</evidence>
<dbReference type="InterPro" id="IPR035965">
    <property type="entry name" value="PAS-like_dom_sf"/>
</dbReference>
<dbReference type="InterPro" id="IPR036097">
    <property type="entry name" value="HisK_dim/P_sf"/>
</dbReference>
<dbReference type="SUPFAM" id="SSF47384">
    <property type="entry name" value="Homodimeric domain of signal transducing histidine kinase"/>
    <property type="match status" value="1"/>
</dbReference>
<evidence type="ECO:0000256" key="16">
    <source>
        <dbReference type="SAM" id="Phobius"/>
    </source>
</evidence>
<comment type="similarity">
    <text evidence="3">In the N-terminal section; belongs to the phytochrome family.</text>
</comment>
<evidence type="ECO:0000313" key="21">
    <source>
        <dbReference type="EMBL" id="AFZ08672.1"/>
    </source>
</evidence>
<keyword evidence="12" id="KW-0131">Cell cycle</keyword>
<dbReference type="CDD" id="cd00130">
    <property type="entry name" value="PAS"/>
    <property type="match status" value="3"/>
</dbReference>
<dbReference type="InterPro" id="IPR058544">
    <property type="entry name" value="ETR1_N"/>
</dbReference>
<dbReference type="EMBL" id="CP003614">
    <property type="protein sequence ID" value="AFZ08672.1"/>
    <property type="molecule type" value="Genomic_DNA"/>
</dbReference>
<gene>
    <name evidence="21" type="ORF">Osc7112_4364</name>
</gene>
<evidence type="ECO:0000256" key="8">
    <source>
        <dbReference type="ARBA" id="ARBA00022777"/>
    </source>
</evidence>
<dbReference type="Pfam" id="PF00512">
    <property type="entry name" value="HisKA"/>
    <property type="match status" value="1"/>
</dbReference>
<evidence type="ECO:0000256" key="6">
    <source>
        <dbReference type="ARBA" id="ARBA00022679"/>
    </source>
</evidence>
<dbReference type="InterPro" id="IPR001789">
    <property type="entry name" value="Sig_transdc_resp-reg_receiver"/>
</dbReference>
<evidence type="ECO:0000259" key="18">
    <source>
        <dbReference type="PROSITE" id="PS50110"/>
    </source>
</evidence>
<evidence type="ECO:0000259" key="19">
    <source>
        <dbReference type="PROSITE" id="PS50112"/>
    </source>
</evidence>
<dbReference type="HOGENOM" id="CLU_000445_114_15_3"/>
<evidence type="ECO:0000256" key="2">
    <source>
        <dbReference type="ARBA" id="ARBA00004370"/>
    </source>
</evidence>
<evidence type="ECO:0000256" key="15">
    <source>
        <dbReference type="SAM" id="Coils"/>
    </source>
</evidence>
<dbReference type="Gene3D" id="3.40.50.2300">
    <property type="match status" value="1"/>
</dbReference>
<feature type="domain" description="Histidine kinase" evidence="17">
    <location>
        <begin position="543"/>
        <end position="764"/>
    </location>
</feature>
<dbReference type="CDD" id="cd17546">
    <property type="entry name" value="REC_hyHK_CKI1_RcsC-like"/>
    <property type="match status" value="1"/>
</dbReference>
<dbReference type="SUPFAM" id="SSF55874">
    <property type="entry name" value="ATPase domain of HSP90 chaperone/DNA topoisomerase II/histidine kinase"/>
    <property type="match status" value="1"/>
</dbReference>
<dbReference type="eggNOG" id="COG2205">
    <property type="taxonomic scope" value="Bacteria"/>
</dbReference>